<evidence type="ECO:0000313" key="9">
    <source>
        <dbReference type="EMBL" id="RXJ71961.1"/>
    </source>
</evidence>
<dbReference type="PANTHER" id="PTHR21022:SF19">
    <property type="entry name" value="PREPHENATE DEHYDRATASE-RELATED"/>
    <property type="match status" value="1"/>
</dbReference>
<dbReference type="AlphaFoldDB" id="A0A4Q0YSM5"/>
<keyword evidence="4" id="KW-0057">Aromatic amino acid biosynthesis</keyword>
<dbReference type="SUPFAM" id="SSF53850">
    <property type="entry name" value="Periplasmic binding protein-like II"/>
    <property type="match status" value="1"/>
</dbReference>
<evidence type="ECO:0000256" key="2">
    <source>
        <dbReference type="ARBA" id="ARBA00013147"/>
    </source>
</evidence>
<proteinExistence type="predicted"/>
<evidence type="ECO:0000256" key="1">
    <source>
        <dbReference type="ARBA" id="ARBA00004741"/>
    </source>
</evidence>
<name>A0A4Q0YSM5_9GAMM</name>
<dbReference type="OrthoDB" id="9802281at2"/>
<evidence type="ECO:0000256" key="7">
    <source>
        <dbReference type="ARBA" id="ARBA00047848"/>
    </source>
</evidence>
<dbReference type="RefSeq" id="WP_129123454.1">
    <property type="nucleotide sequence ID" value="NZ_PEIB01000028.1"/>
</dbReference>
<keyword evidence="5" id="KW-0584">Phenylalanine biosynthesis</keyword>
<dbReference type="InterPro" id="IPR001086">
    <property type="entry name" value="Preph_deHydtase"/>
</dbReference>
<comment type="pathway">
    <text evidence="1">Amino-acid biosynthesis; L-phenylalanine biosynthesis; phenylpyruvate from prephenate: step 1/1.</text>
</comment>
<reference evidence="9 10" key="1">
    <citation type="submission" date="2017-10" db="EMBL/GenBank/DDBJ databases">
        <title>Nyctiphanis sp. nov., isolated from the stomach of the euphausiid Nyctiphanes simplex (Hansen, 1911) in the Gulf of California.</title>
        <authorList>
            <person name="Gomez-Gil B."/>
            <person name="Aguilar-Mendez M."/>
            <person name="Lopez-Cortes A."/>
            <person name="Gomez-Gutierrez J."/>
            <person name="Roque A."/>
            <person name="Lang E."/>
            <person name="Gonzalez-Castillo A."/>
        </authorList>
    </citation>
    <scope>NUCLEOTIDE SEQUENCE [LARGE SCALE GENOMIC DNA]</scope>
    <source>
        <strain evidence="9 10">CAIM 600</strain>
    </source>
</reference>
<dbReference type="EMBL" id="PEIB01000028">
    <property type="protein sequence ID" value="RXJ71961.1"/>
    <property type="molecule type" value="Genomic_DNA"/>
</dbReference>
<keyword evidence="6" id="KW-0456">Lyase</keyword>
<dbReference type="GO" id="GO:0004664">
    <property type="term" value="F:prephenate dehydratase activity"/>
    <property type="evidence" value="ECO:0007669"/>
    <property type="project" value="UniProtKB-EC"/>
</dbReference>
<dbReference type="GO" id="GO:0009094">
    <property type="term" value="P:L-phenylalanine biosynthetic process"/>
    <property type="evidence" value="ECO:0007669"/>
    <property type="project" value="UniProtKB-UniPathway"/>
</dbReference>
<comment type="catalytic activity">
    <reaction evidence="7">
        <text>prephenate + H(+) = 3-phenylpyruvate + CO2 + H2O</text>
        <dbReference type="Rhea" id="RHEA:21648"/>
        <dbReference type="ChEBI" id="CHEBI:15377"/>
        <dbReference type="ChEBI" id="CHEBI:15378"/>
        <dbReference type="ChEBI" id="CHEBI:16526"/>
        <dbReference type="ChEBI" id="CHEBI:18005"/>
        <dbReference type="ChEBI" id="CHEBI:29934"/>
        <dbReference type="EC" id="4.2.1.51"/>
    </reaction>
</comment>
<dbReference type="Gene3D" id="3.40.190.10">
    <property type="entry name" value="Periplasmic binding protein-like II"/>
    <property type="match status" value="2"/>
</dbReference>
<gene>
    <name evidence="9" type="ORF">CS022_18330</name>
</gene>
<dbReference type="GO" id="GO:0005737">
    <property type="term" value="C:cytoplasm"/>
    <property type="evidence" value="ECO:0007669"/>
    <property type="project" value="TreeGrafter"/>
</dbReference>
<evidence type="ECO:0000259" key="8">
    <source>
        <dbReference type="PROSITE" id="PS51171"/>
    </source>
</evidence>
<protein>
    <recommendedName>
        <fullName evidence="2">prephenate dehydratase</fullName>
        <ecNumber evidence="2">4.2.1.51</ecNumber>
    </recommendedName>
</protein>
<keyword evidence="3" id="KW-0028">Amino-acid biosynthesis</keyword>
<accession>A0A4Q0YSM5</accession>
<dbReference type="EC" id="4.2.1.51" evidence="2"/>
<keyword evidence="10" id="KW-1185">Reference proteome</keyword>
<feature type="domain" description="Prephenate dehydratase" evidence="8">
    <location>
        <begin position="5"/>
        <end position="197"/>
    </location>
</feature>
<evidence type="ECO:0000256" key="5">
    <source>
        <dbReference type="ARBA" id="ARBA00023222"/>
    </source>
</evidence>
<dbReference type="Pfam" id="PF00800">
    <property type="entry name" value="PDT"/>
    <property type="match status" value="1"/>
</dbReference>
<dbReference type="Proteomes" id="UP000290287">
    <property type="component" value="Unassembled WGS sequence"/>
</dbReference>
<comment type="caution">
    <text evidence="9">The sequence shown here is derived from an EMBL/GenBank/DDBJ whole genome shotgun (WGS) entry which is preliminary data.</text>
</comment>
<organism evidence="9 10">
    <name type="scientific">Veronia nyctiphanis</name>
    <dbReference type="NCBI Taxonomy" id="1278244"/>
    <lineage>
        <taxon>Bacteria</taxon>
        <taxon>Pseudomonadati</taxon>
        <taxon>Pseudomonadota</taxon>
        <taxon>Gammaproteobacteria</taxon>
        <taxon>Vibrionales</taxon>
        <taxon>Vibrionaceae</taxon>
        <taxon>Veronia</taxon>
    </lineage>
</organism>
<dbReference type="UniPathway" id="UPA00121">
    <property type="reaction ID" value="UER00345"/>
</dbReference>
<evidence type="ECO:0000256" key="6">
    <source>
        <dbReference type="ARBA" id="ARBA00023239"/>
    </source>
</evidence>
<dbReference type="PANTHER" id="PTHR21022">
    <property type="entry name" value="PREPHENATE DEHYDRATASE P PROTEIN"/>
    <property type="match status" value="1"/>
</dbReference>
<evidence type="ECO:0000256" key="4">
    <source>
        <dbReference type="ARBA" id="ARBA00023141"/>
    </source>
</evidence>
<dbReference type="PROSITE" id="PS51171">
    <property type="entry name" value="PREPHENATE_DEHYDR_3"/>
    <property type="match status" value="1"/>
</dbReference>
<sequence>MSKMIIGIQGGKGSYNDVAIQKYLEDNNIHDHKIIYLNNTEDVLEKLRLKQITHGQFATKNSIGGPVEETVEALKKHTNLGAGIIILSEYEIPIAHCLMCHQSASLDTITEIRSHSQTFLQCKENLEASFCHLKQVPGKGAYLDPARIAQGISEGEFGENIATLSNPKIADLYDVKIISGELQDREDNITTFQLVLLNDQP</sequence>
<evidence type="ECO:0000313" key="10">
    <source>
        <dbReference type="Proteomes" id="UP000290287"/>
    </source>
</evidence>
<evidence type="ECO:0000256" key="3">
    <source>
        <dbReference type="ARBA" id="ARBA00022605"/>
    </source>
</evidence>